<evidence type="ECO:0000313" key="3">
    <source>
        <dbReference type="EMBL" id="RIH63181.1"/>
    </source>
</evidence>
<evidence type="ECO:0000313" key="4">
    <source>
        <dbReference type="Proteomes" id="UP000266441"/>
    </source>
</evidence>
<proteinExistence type="predicted"/>
<feature type="domain" description="HTH cro/C1-type" evidence="2">
    <location>
        <begin position="5"/>
        <end position="60"/>
    </location>
</feature>
<dbReference type="OrthoDB" id="1034290at2"/>
<dbReference type="Pfam" id="PF12844">
    <property type="entry name" value="HTH_19"/>
    <property type="match status" value="1"/>
</dbReference>
<evidence type="ECO:0000259" key="2">
    <source>
        <dbReference type="PROSITE" id="PS50943"/>
    </source>
</evidence>
<keyword evidence="4" id="KW-1185">Reference proteome</keyword>
<dbReference type="EMBL" id="QWET01000024">
    <property type="protein sequence ID" value="RIH63181.1"/>
    <property type="molecule type" value="Genomic_DNA"/>
</dbReference>
<feature type="region of interest" description="Disordered" evidence="1">
    <location>
        <begin position="72"/>
        <end position="110"/>
    </location>
</feature>
<name>A0A399CXR2_9BACT</name>
<dbReference type="RefSeq" id="WP_119351848.1">
    <property type="nucleotide sequence ID" value="NZ_QWET01000024.1"/>
</dbReference>
<comment type="caution">
    <text evidence="3">The sequence shown here is derived from an EMBL/GenBank/DDBJ whole genome shotgun (WGS) entry which is preliminary data.</text>
</comment>
<dbReference type="SUPFAM" id="SSF47413">
    <property type="entry name" value="lambda repressor-like DNA-binding domains"/>
    <property type="match status" value="1"/>
</dbReference>
<dbReference type="PROSITE" id="PS50943">
    <property type="entry name" value="HTH_CROC1"/>
    <property type="match status" value="1"/>
</dbReference>
<dbReference type="GO" id="GO:0003677">
    <property type="term" value="F:DNA binding"/>
    <property type="evidence" value="ECO:0007669"/>
    <property type="project" value="InterPro"/>
</dbReference>
<accession>A0A399CXR2</accession>
<sequence length="131" mass="14642">MKERIQKIIDYKGITPGDLADILGVQRSNISHILNGRNKPGAAFIEKFLLAFPGVNARWLFTGDGPMIISDSEKRDITSSEKKISQVKSEPEIPYQLHSSEEETERQDSGKTLDKVILIYSDGTFVSYNPA</sequence>
<dbReference type="CDD" id="cd00093">
    <property type="entry name" value="HTH_XRE"/>
    <property type="match status" value="1"/>
</dbReference>
<dbReference type="SMART" id="SM00530">
    <property type="entry name" value="HTH_XRE"/>
    <property type="match status" value="1"/>
</dbReference>
<feature type="compositionally biased region" description="Basic and acidic residues" evidence="1">
    <location>
        <begin position="72"/>
        <end position="84"/>
    </location>
</feature>
<dbReference type="InterPro" id="IPR010982">
    <property type="entry name" value="Lambda_DNA-bd_dom_sf"/>
</dbReference>
<dbReference type="Gene3D" id="1.10.260.40">
    <property type="entry name" value="lambda repressor-like DNA-binding domains"/>
    <property type="match status" value="1"/>
</dbReference>
<organism evidence="3 4">
    <name type="scientific">Mariniphaga sediminis</name>
    <dbReference type="NCBI Taxonomy" id="1628158"/>
    <lineage>
        <taxon>Bacteria</taxon>
        <taxon>Pseudomonadati</taxon>
        <taxon>Bacteroidota</taxon>
        <taxon>Bacteroidia</taxon>
        <taxon>Marinilabiliales</taxon>
        <taxon>Prolixibacteraceae</taxon>
        <taxon>Mariniphaga</taxon>
    </lineage>
</organism>
<evidence type="ECO:0000256" key="1">
    <source>
        <dbReference type="SAM" id="MobiDB-lite"/>
    </source>
</evidence>
<dbReference type="InterPro" id="IPR001387">
    <property type="entry name" value="Cro/C1-type_HTH"/>
</dbReference>
<dbReference type="AlphaFoldDB" id="A0A399CXR2"/>
<reference evidence="3 4" key="1">
    <citation type="journal article" date="2015" name="Int. J. Syst. Evol. Microbiol.">
        <title>Mariniphaga sediminis sp. nov., isolated from coastal sediment.</title>
        <authorList>
            <person name="Wang F.Q."/>
            <person name="Shen Q.Y."/>
            <person name="Chen G.J."/>
            <person name="Du Z.J."/>
        </authorList>
    </citation>
    <scope>NUCLEOTIDE SEQUENCE [LARGE SCALE GENOMIC DNA]</scope>
    <source>
        <strain evidence="3 4">SY21</strain>
    </source>
</reference>
<protein>
    <submittedName>
        <fullName evidence="3">XRE family transcriptional regulator</fullName>
    </submittedName>
</protein>
<gene>
    <name evidence="3" type="ORF">D1164_20865</name>
</gene>
<dbReference type="Proteomes" id="UP000266441">
    <property type="component" value="Unassembled WGS sequence"/>
</dbReference>